<dbReference type="InterPro" id="IPR023353">
    <property type="entry name" value="LemA-like_dom_sf"/>
</dbReference>
<dbReference type="SUPFAM" id="SSF140478">
    <property type="entry name" value="LemA-like"/>
    <property type="match status" value="1"/>
</dbReference>
<dbReference type="GO" id="GO:0016020">
    <property type="term" value="C:membrane"/>
    <property type="evidence" value="ECO:0007669"/>
    <property type="project" value="UniProtKB-SubCell"/>
</dbReference>
<sequence length="182" mass="21309">MLYILIALICLLIVGSIFYYNTLVNKKNRMKEAWSGIDVYLKKRYELIPNLIETVKGYVSHEQKLMQNLVRLRNEAIQTQQNQEKINTEHHLSENISRLMLIAENYPDLKANTNFQQLQTQLETIETEIELSRRYYNGTVRENNIQVQSFPSNVIASIFGFDNGIFFEINNSAEREPVKVSF</sequence>
<dbReference type="Proteomes" id="UP000309594">
    <property type="component" value="Unassembled WGS sequence"/>
</dbReference>
<dbReference type="EMBL" id="SWDX01000001">
    <property type="protein sequence ID" value="TKC65223.1"/>
    <property type="molecule type" value="Genomic_DNA"/>
</dbReference>
<dbReference type="InterPro" id="IPR007156">
    <property type="entry name" value="MamQ_LemA"/>
</dbReference>
<reference evidence="8 9" key="1">
    <citation type="submission" date="2019-04" db="EMBL/GenBank/DDBJ databases">
        <title>Pedobacter sp. RP-1-16 sp. nov., isolated from Arctic soil.</title>
        <authorList>
            <person name="Dahal R.H."/>
            <person name="Kim D.-U."/>
        </authorList>
    </citation>
    <scope>NUCLEOTIDE SEQUENCE [LARGE SCALE GENOMIC DNA]</scope>
    <source>
        <strain evidence="8 9">RP-1-16</strain>
    </source>
</reference>
<dbReference type="Pfam" id="PF04011">
    <property type="entry name" value="LemA"/>
    <property type="match status" value="1"/>
</dbReference>
<evidence type="ECO:0000256" key="5">
    <source>
        <dbReference type="ARBA" id="ARBA00023136"/>
    </source>
</evidence>
<feature type="coiled-coil region" evidence="6">
    <location>
        <begin position="62"/>
        <end position="89"/>
    </location>
</feature>
<comment type="similarity">
    <text evidence="2">Belongs to the LemA family.</text>
</comment>
<dbReference type="PANTHER" id="PTHR34478">
    <property type="entry name" value="PROTEIN LEMA"/>
    <property type="match status" value="1"/>
</dbReference>
<dbReference type="AlphaFoldDB" id="A0A4U1GPZ2"/>
<dbReference type="PANTHER" id="PTHR34478:SF1">
    <property type="entry name" value="PROTEIN LEMA"/>
    <property type="match status" value="1"/>
</dbReference>
<evidence type="ECO:0000256" key="2">
    <source>
        <dbReference type="ARBA" id="ARBA00008854"/>
    </source>
</evidence>
<keyword evidence="3 7" id="KW-0812">Transmembrane</keyword>
<keyword evidence="5 7" id="KW-0472">Membrane</keyword>
<feature type="transmembrane region" description="Helical" evidence="7">
    <location>
        <begin position="6"/>
        <end position="24"/>
    </location>
</feature>
<gene>
    <name evidence="8" type="ORF">FBD94_01330</name>
</gene>
<keyword evidence="6" id="KW-0175">Coiled coil</keyword>
<evidence type="ECO:0000256" key="7">
    <source>
        <dbReference type="SAM" id="Phobius"/>
    </source>
</evidence>
<evidence type="ECO:0000256" key="3">
    <source>
        <dbReference type="ARBA" id="ARBA00022692"/>
    </source>
</evidence>
<dbReference type="Gene3D" id="1.20.1440.20">
    <property type="entry name" value="LemA-like domain"/>
    <property type="match status" value="1"/>
</dbReference>
<evidence type="ECO:0000313" key="8">
    <source>
        <dbReference type="EMBL" id="TKC65223.1"/>
    </source>
</evidence>
<organism evidence="8 9">
    <name type="scientific">Pedobacter hiemivivus</name>
    <dbReference type="NCBI Taxonomy" id="2530454"/>
    <lineage>
        <taxon>Bacteria</taxon>
        <taxon>Pseudomonadati</taxon>
        <taxon>Bacteroidota</taxon>
        <taxon>Sphingobacteriia</taxon>
        <taxon>Sphingobacteriales</taxon>
        <taxon>Sphingobacteriaceae</taxon>
        <taxon>Pedobacter</taxon>
    </lineage>
</organism>
<name>A0A4U1GPZ2_9SPHI</name>
<keyword evidence="4 7" id="KW-1133">Transmembrane helix</keyword>
<comment type="subcellular location">
    <subcellularLocation>
        <location evidence="1">Membrane</location>
        <topology evidence="1">Single-pass membrane protein</topology>
    </subcellularLocation>
</comment>
<evidence type="ECO:0000256" key="1">
    <source>
        <dbReference type="ARBA" id="ARBA00004167"/>
    </source>
</evidence>
<proteinExistence type="inferred from homology"/>
<comment type="caution">
    <text evidence="8">The sequence shown here is derived from an EMBL/GenBank/DDBJ whole genome shotgun (WGS) entry which is preliminary data.</text>
</comment>
<evidence type="ECO:0000256" key="6">
    <source>
        <dbReference type="SAM" id="Coils"/>
    </source>
</evidence>
<protein>
    <submittedName>
        <fullName evidence="8">LemA family protein</fullName>
    </submittedName>
</protein>
<accession>A0A4U1GPZ2</accession>
<evidence type="ECO:0000313" key="9">
    <source>
        <dbReference type="Proteomes" id="UP000309594"/>
    </source>
</evidence>
<evidence type="ECO:0000256" key="4">
    <source>
        <dbReference type="ARBA" id="ARBA00022989"/>
    </source>
</evidence>